<dbReference type="SMART" id="SM00382">
    <property type="entry name" value="AAA"/>
    <property type="match status" value="1"/>
</dbReference>
<dbReference type="GO" id="GO:0005524">
    <property type="term" value="F:ATP binding"/>
    <property type="evidence" value="ECO:0007669"/>
    <property type="project" value="UniProtKB-KW"/>
</dbReference>
<dbReference type="InterPro" id="IPR027417">
    <property type="entry name" value="P-loop_NTPase"/>
</dbReference>
<feature type="domain" description="ABC transporter" evidence="4">
    <location>
        <begin position="6"/>
        <end position="247"/>
    </location>
</feature>
<dbReference type="PANTHER" id="PTHR45772">
    <property type="entry name" value="CONSERVED COMPONENT OF ABC TRANSPORTER FOR NATURAL AMINO ACIDS-RELATED"/>
    <property type="match status" value="1"/>
</dbReference>
<dbReference type="SUPFAM" id="SSF52540">
    <property type="entry name" value="P-loop containing nucleoside triphosphate hydrolases"/>
    <property type="match status" value="1"/>
</dbReference>
<accession>A0A831W9X7</accession>
<dbReference type="PANTHER" id="PTHR45772:SF2">
    <property type="entry name" value="ABC TRANSPORTER ATP-BINDING PROTEIN"/>
    <property type="match status" value="1"/>
</dbReference>
<dbReference type="Pfam" id="PF00005">
    <property type="entry name" value="ABC_tran"/>
    <property type="match status" value="1"/>
</dbReference>
<evidence type="ECO:0000313" key="5">
    <source>
        <dbReference type="EMBL" id="HEB97445.1"/>
    </source>
</evidence>
<dbReference type="InterPro" id="IPR003593">
    <property type="entry name" value="AAA+_ATPase"/>
</dbReference>
<dbReference type="GO" id="GO:0016887">
    <property type="term" value="F:ATP hydrolysis activity"/>
    <property type="evidence" value="ECO:0007669"/>
    <property type="project" value="InterPro"/>
</dbReference>
<dbReference type="EMBL" id="DRKP01000168">
    <property type="protein sequence ID" value="HEB97445.1"/>
    <property type="molecule type" value="Genomic_DNA"/>
</dbReference>
<comment type="caution">
    <text evidence="5">The sequence shown here is derived from an EMBL/GenBank/DDBJ whole genome shotgun (WGS) entry which is preliminary data.</text>
</comment>
<keyword evidence="2" id="KW-0547">Nucleotide-binding</keyword>
<dbReference type="FunFam" id="3.40.50.300:FF:000421">
    <property type="entry name" value="Branched-chain amino acid ABC transporter ATP-binding protein"/>
    <property type="match status" value="1"/>
</dbReference>
<protein>
    <submittedName>
        <fullName evidence="5">ABC transporter ATP-binding protein</fullName>
    </submittedName>
</protein>
<keyword evidence="1" id="KW-0813">Transport</keyword>
<evidence type="ECO:0000256" key="1">
    <source>
        <dbReference type="ARBA" id="ARBA00022448"/>
    </source>
</evidence>
<dbReference type="CDD" id="cd03219">
    <property type="entry name" value="ABC_Mj1267_LivG_branched"/>
    <property type="match status" value="1"/>
</dbReference>
<dbReference type="Proteomes" id="UP000886251">
    <property type="component" value="Unassembled WGS sequence"/>
</dbReference>
<evidence type="ECO:0000256" key="2">
    <source>
        <dbReference type="ARBA" id="ARBA00022741"/>
    </source>
</evidence>
<gene>
    <name evidence="5" type="ORF">ENI96_13565</name>
</gene>
<evidence type="ECO:0000256" key="3">
    <source>
        <dbReference type="ARBA" id="ARBA00022840"/>
    </source>
</evidence>
<keyword evidence="3 5" id="KW-0067">ATP-binding</keyword>
<dbReference type="Pfam" id="PF12399">
    <property type="entry name" value="BCA_ABC_TP_C"/>
    <property type="match status" value="1"/>
</dbReference>
<organism evidence="5">
    <name type="scientific">Sedimenticola thiotaurini</name>
    <dbReference type="NCBI Taxonomy" id="1543721"/>
    <lineage>
        <taxon>Bacteria</taxon>
        <taxon>Pseudomonadati</taxon>
        <taxon>Pseudomonadota</taxon>
        <taxon>Gammaproteobacteria</taxon>
        <taxon>Chromatiales</taxon>
        <taxon>Sedimenticolaceae</taxon>
        <taxon>Sedimenticola</taxon>
    </lineage>
</organism>
<dbReference type="PROSITE" id="PS50893">
    <property type="entry name" value="ABC_TRANSPORTER_2"/>
    <property type="match status" value="1"/>
</dbReference>
<proteinExistence type="predicted"/>
<sequence length="254" mass="27506">MAEVVLETVELQKSFGGIVATRRVDLQVHEHGVHAVIGPNGAGKTTLLSQLSGSLRPDSGEIRFCGRRITRLPEHRRSLLGIARSFQITSIFPDMTVLENVALAVQAHAGHSFRFWAPAARQRSLVEPALRALEQVGLEQRAGAQAGAMSHGEHRQLEIAMALATGPRLLLLDEPMAGMGPDESRRMVEILHGLKGSHTMLLIEHDMDAVFALADRITVLVYGQVIASGTPEEIRADPEVRKAYLGDDGEGGHA</sequence>
<dbReference type="InterPro" id="IPR003439">
    <property type="entry name" value="ABC_transporter-like_ATP-bd"/>
</dbReference>
<dbReference type="GO" id="GO:0005886">
    <property type="term" value="C:plasma membrane"/>
    <property type="evidence" value="ECO:0007669"/>
    <property type="project" value="TreeGrafter"/>
</dbReference>
<dbReference type="InterPro" id="IPR051120">
    <property type="entry name" value="ABC_AA/LPS_Transport"/>
</dbReference>
<dbReference type="AlphaFoldDB" id="A0A831W9X7"/>
<reference evidence="5" key="1">
    <citation type="journal article" date="2020" name="mSystems">
        <title>Genome- and Community-Level Interaction Insights into Carbon Utilization and Element Cycling Functions of Hydrothermarchaeota in Hydrothermal Sediment.</title>
        <authorList>
            <person name="Zhou Z."/>
            <person name="Liu Y."/>
            <person name="Xu W."/>
            <person name="Pan J."/>
            <person name="Luo Z.H."/>
            <person name="Li M."/>
        </authorList>
    </citation>
    <scope>NUCLEOTIDE SEQUENCE [LARGE SCALE GENOMIC DNA]</scope>
    <source>
        <strain evidence="5">HyVt-443</strain>
    </source>
</reference>
<dbReference type="Gene3D" id="3.40.50.300">
    <property type="entry name" value="P-loop containing nucleotide triphosphate hydrolases"/>
    <property type="match status" value="1"/>
</dbReference>
<evidence type="ECO:0000259" key="4">
    <source>
        <dbReference type="PROSITE" id="PS50893"/>
    </source>
</evidence>
<name>A0A831W9X7_9GAMM</name>
<dbReference type="InterPro" id="IPR032823">
    <property type="entry name" value="BCA_ABC_TP_C"/>
</dbReference>